<feature type="transmembrane region" description="Helical" evidence="1">
    <location>
        <begin position="87"/>
        <end position="107"/>
    </location>
</feature>
<organism evidence="2">
    <name type="scientific">Arundo donax</name>
    <name type="common">Giant reed</name>
    <name type="synonym">Donax arundinaceus</name>
    <dbReference type="NCBI Taxonomy" id="35708"/>
    <lineage>
        <taxon>Eukaryota</taxon>
        <taxon>Viridiplantae</taxon>
        <taxon>Streptophyta</taxon>
        <taxon>Embryophyta</taxon>
        <taxon>Tracheophyta</taxon>
        <taxon>Spermatophyta</taxon>
        <taxon>Magnoliopsida</taxon>
        <taxon>Liliopsida</taxon>
        <taxon>Poales</taxon>
        <taxon>Poaceae</taxon>
        <taxon>PACMAD clade</taxon>
        <taxon>Arundinoideae</taxon>
        <taxon>Arundineae</taxon>
        <taxon>Arundo</taxon>
    </lineage>
</organism>
<dbReference type="AlphaFoldDB" id="A0A0A9G1M1"/>
<feature type="transmembrane region" description="Helical" evidence="1">
    <location>
        <begin position="119"/>
        <end position="141"/>
    </location>
</feature>
<evidence type="ECO:0000313" key="2">
    <source>
        <dbReference type="EMBL" id="JAE18975.1"/>
    </source>
</evidence>
<name>A0A0A9G1M1_ARUDO</name>
<keyword evidence="1" id="KW-0472">Membrane</keyword>
<sequence>MGSAATTWRGSAGSCTRGRSACFTGAGRGNHGCGWTPAGRARPTRFGLPTTFSAGAAHGMTSSPLSPDNAGPTSLERSICSRSIRSYAMALLLASPSHGWGVGVAAPVTDTRTHLATPHGSLCMSTLSVVMALVGVAVSVLTRGPTRWWRMGFRGVGPR</sequence>
<keyword evidence="1" id="KW-1133">Transmembrane helix</keyword>
<keyword evidence="1" id="KW-0812">Transmembrane</keyword>
<proteinExistence type="predicted"/>
<accession>A0A0A9G1M1</accession>
<dbReference type="EMBL" id="GBRH01178921">
    <property type="protein sequence ID" value="JAE18975.1"/>
    <property type="molecule type" value="Transcribed_RNA"/>
</dbReference>
<evidence type="ECO:0000256" key="1">
    <source>
        <dbReference type="SAM" id="Phobius"/>
    </source>
</evidence>
<reference evidence="2" key="1">
    <citation type="submission" date="2014-09" db="EMBL/GenBank/DDBJ databases">
        <authorList>
            <person name="Magalhaes I.L.F."/>
            <person name="Oliveira U."/>
            <person name="Santos F.R."/>
            <person name="Vidigal T.H.D.A."/>
            <person name="Brescovit A.D."/>
            <person name="Santos A.J."/>
        </authorList>
    </citation>
    <scope>NUCLEOTIDE SEQUENCE</scope>
    <source>
        <tissue evidence="2">Shoot tissue taken approximately 20 cm above the soil surface</tissue>
    </source>
</reference>
<protein>
    <submittedName>
        <fullName evidence="2">PARVUS</fullName>
    </submittedName>
</protein>
<reference evidence="2" key="2">
    <citation type="journal article" date="2015" name="Data Brief">
        <title>Shoot transcriptome of the giant reed, Arundo donax.</title>
        <authorList>
            <person name="Barrero R.A."/>
            <person name="Guerrero F.D."/>
            <person name="Moolhuijzen P."/>
            <person name="Goolsby J.A."/>
            <person name="Tidwell J."/>
            <person name="Bellgard S.E."/>
            <person name="Bellgard M.I."/>
        </authorList>
    </citation>
    <scope>NUCLEOTIDE SEQUENCE</scope>
    <source>
        <tissue evidence="2">Shoot tissue taken approximately 20 cm above the soil surface</tissue>
    </source>
</reference>